<evidence type="ECO:0000313" key="3">
    <source>
        <dbReference type="Proteomes" id="UP001396334"/>
    </source>
</evidence>
<evidence type="ECO:0000256" key="1">
    <source>
        <dbReference type="SAM" id="Phobius"/>
    </source>
</evidence>
<keyword evidence="1" id="KW-1133">Transmembrane helix</keyword>
<dbReference type="EMBL" id="JBBPBN010000060">
    <property type="protein sequence ID" value="KAK8987792.1"/>
    <property type="molecule type" value="Genomic_DNA"/>
</dbReference>
<name>A0ABR2PHC1_9ROSI</name>
<reference evidence="2 3" key="1">
    <citation type="journal article" date="2024" name="G3 (Bethesda)">
        <title>Genome assembly of Hibiscus sabdariffa L. provides insights into metabolisms of medicinal natural products.</title>
        <authorList>
            <person name="Kim T."/>
        </authorList>
    </citation>
    <scope>NUCLEOTIDE SEQUENCE [LARGE SCALE GENOMIC DNA]</scope>
    <source>
        <strain evidence="2">TK-2024</strain>
        <tissue evidence="2">Old leaves</tissue>
    </source>
</reference>
<dbReference type="Proteomes" id="UP001396334">
    <property type="component" value="Unassembled WGS sequence"/>
</dbReference>
<sequence length="142" mass="15879">MSKPQDETPWSVEFCGCLSDIKTCCTAFWCPCITFGQIAEIAGKGSSSCGVSGALYLLIWCITGCPCLYSCFYRTRLRKQYNLEGGGCGDCIRHFLCETCALTQEYRELKNRGFDMSIGWHANVEKNQGLTMAPPVQKEMNR</sequence>
<accession>A0ABR2PHC1</accession>
<organism evidence="2 3">
    <name type="scientific">Hibiscus sabdariffa</name>
    <name type="common">roselle</name>
    <dbReference type="NCBI Taxonomy" id="183260"/>
    <lineage>
        <taxon>Eukaryota</taxon>
        <taxon>Viridiplantae</taxon>
        <taxon>Streptophyta</taxon>
        <taxon>Embryophyta</taxon>
        <taxon>Tracheophyta</taxon>
        <taxon>Spermatophyta</taxon>
        <taxon>Magnoliopsida</taxon>
        <taxon>eudicotyledons</taxon>
        <taxon>Gunneridae</taxon>
        <taxon>Pentapetalae</taxon>
        <taxon>rosids</taxon>
        <taxon>malvids</taxon>
        <taxon>Malvales</taxon>
        <taxon>Malvaceae</taxon>
        <taxon>Malvoideae</taxon>
        <taxon>Hibiscus</taxon>
    </lineage>
</organism>
<proteinExistence type="predicted"/>
<gene>
    <name evidence="2" type="ORF">V6N11_027531</name>
</gene>
<evidence type="ECO:0008006" key="4">
    <source>
        <dbReference type="Google" id="ProtNLM"/>
    </source>
</evidence>
<dbReference type="PANTHER" id="PTHR15907">
    <property type="entry name" value="DUF614 FAMILY PROTEIN-RELATED"/>
    <property type="match status" value="1"/>
</dbReference>
<keyword evidence="1" id="KW-0812">Transmembrane</keyword>
<evidence type="ECO:0000313" key="2">
    <source>
        <dbReference type="EMBL" id="KAK8987792.1"/>
    </source>
</evidence>
<comment type="caution">
    <text evidence="2">The sequence shown here is derived from an EMBL/GenBank/DDBJ whole genome shotgun (WGS) entry which is preliminary data.</text>
</comment>
<dbReference type="InterPro" id="IPR006461">
    <property type="entry name" value="PLAC_motif_containing"/>
</dbReference>
<keyword evidence="3" id="KW-1185">Reference proteome</keyword>
<dbReference type="Pfam" id="PF04749">
    <property type="entry name" value="PLAC8"/>
    <property type="match status" value="1"/>
</dbReference>
<protein>
    <recommendedName>
        <fullName evidence="4">Protein PLANT CADMIUM RESISTANCE 2-like</fullName>
    </recommendedName>
</protein>
<dbReference type="NCBIfam" id="TIGR01571">
    <property type="entry name" value="A_thal_Cys_rich"/>
    <property type="match status" value="1"/>
</dbReference>
<feature type="transmembrane region" description="Helical" evidence="1">
    <location>
        <begin position="54"/>
        <end position="73"/>
    </location>
</feature>
<keyword evidence="1" id="KW-0472">Membrane</keyword>